<evidence type="ECO:0000313" key="10">
    <source>
        <dbReference type="Proteomes" id="UP000886800"/>
    </source>
</evidence>
<evidence type="ECO:0000256" key="1">
    <source>
        <dbReference type="ARBA" id="ARBA00004651"/>
    </source>
</evidence>
<feature type="transmembrane region" description="Helical" evidence="8">
    <location>
        <begin position="188"/>
        <end position="207"/>
    </location>
</feature>
<evidence type="ECO:0000256" key="4">
    <source>
        <dbReference type="ARBA" id="ARBA00022475"/>
    </source>
</evidence>
<dbReference type="Gene3D" id="1.20.1740.10">
    <property type="entry name" value="Amino acid/polyamine transporter I"/>
    <property type="match status" value="1"/>
</dbReference>
<organism evidence="9 10">
    <name type="scientific">Candidatus Anaerotruncus excrementipullorum</name>
    <dbReference type="NCBI Taxonomy" id="2838465"/>
    <lineage>
        <taxon>Bacteria</taxon>
        <taxon>Bacillati</taxon>
        <taxon>Bacillota</taxon>
        <taxon>Clostridia</taxon>
        <taxon>Eubacteriales</taxon>
        <taxon>Oscillospiraceae</taxon>
        <taxon>Anaerotruncus</taxon>
    </lineage>
</organism>
<dbReference type="NCBIfam" id="TIGR00835">
    <property type="entry name" value="agcS"/>
    <property type="match status" value="1"/>
</dbReference>
<feature type="transmembrane region" description="Helical" evidence="8">
    <location>
        <begin position="150"/>
        <end position="168"/>
    </location>
</feature>
<dbReference type="Proteomes" id="UP000886800">
    <property type="component" value="Unassembled WGS sequence"/>
</dbReference>
<dbReference type="GO" id="GO:0005886">
    <property type="term" value="C:plasma membrane"/>
    <property type="evidence" value="ECO:0007669"/>
    <property type="project" value="UniProtKB-SubCell"/>
</dbReference>
<feature type="transmembrane region" description="Helical" evidence="8">
    <location>
        <begin position="219"/>
        <end position="236"/>
    </location>
</feature>
<dbReference type="AlphaFoldDB" id="A0A9D2B741"/>
<keyword evidence="5 8" id="KW-0812">Transmembrane</keyword>
<keyword evidence="4 8" id="KW-1003">Cell membrane</keyword>
<dbReference type="PANTHER" id="PTHR30330:SF14">
    <property type="entry name" value="SODIUM_AMINO ACID (ALANINE) SYMPORTER"/>
    <property type="match status" value="1"/>
</dbReference>
<feature type="transmembrane region" description="Helical" evidence="8">
    <location>
        <begin position="98"/>
        <end position="121"/>
    </location>
</feature>
<dbReference type="InterPro" id="IPR001463">
    <property type="entry name" value="Na/Ala_symport"/>
</dbReference>
<proteinExistence type="inferred from homology"/>
<dbReference type="EMBL" id="DXES01000013">
    <property type="protein sequence ID" value="HIX64739.1"/>
    <property type="molecule type" value="Genomic_DNA"/>
</dbReference>
<name>A0A9D2B741_9FIRM</name>
<dbReference type="PANTHER" id="PTHR30330">
    <property type="entry name" value="AGSS FAMILY TRANSPORTER, SODIUM-ALANINE"/>
    <property type="match status" value="1"/>
</dbReference>
<comment type="subcellular location">
    <subcellularLocation>
        <location evidence="1 8">Cell membrane</location>
        <topology evidence="1 8">Multi-pass membrane protein</topology>
    </subcellularLocation>
</comment>
<protein>
    <submittedName>
        <fullName evidence="9">Sodium:alanine symporter family protein</fullName>
    </submittedName>
</protein>
<evidence type="ECO:0000256" key="2">
    <source>
        <dbReference type="ARBA" id="ARBA00009261"/>
    </source>
</evidence>
<keyword evidence="7 8" id="KW-0472">Membrane</keyword>
<keyword evidence="8" id="KW-0769">Symport</keyword>
<reference evidence="9" key="2">
    <citation type="submission" date="2021-04" db="EMBL/GenBank/DDBJ databases">
        <authorList>
            <person name="Gilroy R."/>
        </authorList>
    </citation>
    <scope>NUCLEOTIDE SEQUENCE</scope>
    <source>
        <strain evidence="9">CHK188-5543</strain>
    </source>
</reference>
<accession>A0A9D2B741</accession>
<keyword evidence="3 8" id="KW-0813">Transport</keyword>
<dbReference type="GO" id="GO:0005283">
    <property type="term" value="F:amino acid:sodium symporter activity"/>
    <property type="evidence" value="ECO:0007669"/>
    <property type="project" value="InterPro"/>
</dbReference>
<evidence type="ECO:0000256" key="3">
    <source>
        <dbReference type="ARBA" id="ARBA00022448"/>
    </source>
</evidence>
<evidence type="ECO:0000256" key="7">
    <source>
        <dbReference type="ARBA" id="ARBA00023136"/>
    </source>
</evidence>
<evidence type="ECO:0000256" key="6">
    <source>
        <dbReference type="ARBA" id="ARBA00022989"/>
    </source>
</evidence>
<dbReference type="Pfam" id="PF01235">
    <property type="entry name" value="Na_Ala_symp"/>
    <property type="match status" value="1"/>
</dbReference>
<sequence length="497" mass="53657">MGFAETVRAIDSFLWGDVFVVWTLVIGFYLTFGSKFFSFRYFGFIFKNTLFKKQSKTAQKGSLTPFEAMCVALGGCVGTGNISGVAAAIAVGGPGAVFWLWMYAILGMTIKVVEVTLGCYYRSRTPDGEFFGGPTYYIEKGLGQERGFKGAVIMAYVFGICLCMQWIAGGSLYAAAESAETCFNMPPLLYIAIYAVFLILVTGRGVTSVGKFASKAVPVMTVMYLAGGIIMVVVNITQVPGVLALIFKSAFTGTAAVGGFAGATVRLAIQKGLARAVNSNEAGQGSSPMIHATADTRHPVEQGLWGAIEVFMDTIVVCSITSIAILVTGAWSSGETSATLTITAFESVFGTAGVLFMGIMVTIFAFTTNSGWFSYFNTCLNYFLRNHEAARLKASAIFKKIYSVPVVLFAALLFYTDAGANVFWDIIDAVIALPTYINLAALLFLSGTFFRLLKDYKARYMGVGQVDFNFKYFYDTEPNAEAKAHDAALQKAQANNR</sequence>
<feature type="transmembrane region" description="Helical" evidence="8">
    <location>
        <begin position="397"/>
        <end position="415"/>
    </location>
</feature>
<feature type="transmembrane region" description="Helical" evidence="8">
    <location>
        <begin position="242"/>
        <end position="265"/>
    </location>
</feature>
<gene>
    <name evidence="9" type="ORF">H9736_00670</name>
</gene>
<comment type="caution">
    <text evidence="9">The sequence shown here is derived from an EMBL/GenBank/DDBJ whole genome shotgun (WGS) entry which is preliminary data.</text>
</comment>
<feature type="transmembrane region" description="Helical" evidence="8">
    <location>
        <begin position="435"/>
        <end position="453"/>
    </location>
</feature>
<feature type="transmembrane region" description="Helical" evidence="8">
    <location>
        <begin position="20"/>
        <end position="46"/>
    </location>
</feature>
<dbReference type="PRINTS" id="PR00175">
    <property type="entry name" value="NAALASMPORT"/>
</dbReference>
<comment type="similarity">
    <text evidence="2 8">Belongs to the alanine or glycine:cation symporter (AGCS) (TC 2.A.25) family.</text>
</comment>
<evidence type="ECO:0000313" key="9">
    <source>
        <dbReference type="EMBL" id="HIX64739.1"/>
    </source>
</evidence>
<keyword evidence="6 8" id="KW-1133">Transmembrane helix</keyword>
<feature type="transmembrane region" description="Helical" evidence="8">
    <location>
        <begin position="352"/>
        <end position="376"/>
    </location>
</feature>
<evidence type="ECO:0000256" key="5">
    <source>
        <dbReference type="ARBA" id="ARBA00022692"/>
    </source>
</evidence>
<feature type="transmembrane region" description="Helical" evidence="8">
    <location>
        <begin position="310"/>
        <end position="332"/>
    </location>
</feature>
<feature type="transmembrane region" description="Helical" evidence="8">
    <location>
        <begin position="66"/>
        <end position="92"/>
    </location>
</feature>
<evidence type="ECO:0000256" key="8">
    <source>
        <dbReference type="RuleBase" id="RU363064"/>
    </source>
</evidence>
<reference evidence="9" key="1">
    <citation type="journal article" date="2021" name="PeerJ">
        <title>Extensive microbial diversity within the chicken gut microbiome revealed by metagenomics and culture.</title>
        <authorList>
            <person name="Gilroy R."/>
            <person name="Ravi A."/>
            <person name="Getino M."/>
            <person name="Pursley I."/>
            <person name="Horton D.L."/>
            <person name="Alikhan N.F."/>
            <person name="Baker D."/>
            <person name="Gharbi K."/>
            <person name="Hall N."/>
            <person name="Watson M."/>
            <person name="Adriaenssens E.M."/>
            <person name="Foster-Nyarko E."/>
            <person name="Jarju S."/>
            <person name="Secka A."/>
            <person name="Antonio M."/>
            <person name="Oren A."/>
            <person name="Chaudhuri R.R."/>
            <person name="La Ragione R."/>
            <person name="Hildebrand F."/>
            <person name="Pallen M.J."/>
        </authorList>
    </citation>
    <scope>NUCLEOTIDE SEQUENCE</scope>
    <source>
        <strain evidence="9">CHK188-5543</strain>
    </source>
</reference>